<proteinExistence type="predicted"/>
<dbReference type="InterPro" id="IPR024344">
    <property type="entry name" value="MDMPI_metal-binding"/>
</dbReference>
<comment type="caution">
    <text evidence="2">The sequence shown here is derived from an EMBL/GenBank/DDBJ whole genome shotgun (WGS) entry which is preliminary data.</text>
</comment>
<dbReference type="InterPro" id="IPR034660">
    <property type="entry name" value="DinB/YfiT-like"/>
</dbReference>
<dbReference type="SUPFAM" id="SSF109854">
    <property type="entry name" value="DinB/YfiT-like putative metalloenzymes"/>
    <property type="match status" value="1"/>
</dbReference>
<feature type="domain" description="Mycothiol-dependent maleylpyruvate isomerase metal-binding" evidence="1">
    <location>
        <begin position="9"/>
        <end position="41"/>
    </location>
</feature>
<sequence>MLSVRHLAQAERRSFAVFLRELSDDDWQAPSLCAGWTVHDVGSSPSEWCTG</sequence>
<dbReference type="RefSeq" id="WP_123932138.1">
    <property type="nucleotide sequence ID" value="NZ_JBPSDP010000015.1"/>
</dbReference>
<accession>A0A3N4G8V7</accession>
<dbReference type="Proteomes" id="UP000267536">
    <property type="component" value="Unassembled WGS sequence"/>
</dbReference>
<name>A0A3N4G8V7_9ACTN</name>
<gene>
    <name evidence="2" type="ORF">EF294_17025</name>
</gene>
<dbReference type="OrthoDB" id="5178565at2"/>
<evidence type="ECO:0000313" key="3">
    <source>
        <dbReference type="Proteomes" id="UP000267536"/>
    </source>
</evidence>
<dbReference type="GO" id="GO:0046872">
    <property type="term" value="F:metal ion binding"/>
    <property type="evidence" value="ECO:0007669"/>
    <property type="project" value="InterPro"/>
</dbReference>
<dbReference type="EMBL" id="RKMH01000014">
    <property type="protein sequence ID" value="RPA57787.1"/>
    <property type="molecule type" value="Genomic_DNA"/>
</dbReference>
<evidence type="ECO:0000259" key="1">
    <source>
        <dbReference type="Pfam" id="PF11716"/>
    </source>
</evidence>
<reference evidence="2 3" key="1">
    <citation type="submission" date="2018-11" db="EMBL/GenBank/DDBJ databases">
        <title>Draft genome sequence of Gordonia sp. RS15-1S isolated from rice stems.</title>
        <authorList>
            <person name="Muangham S."/>
        </authorList>
    </citation>
    <scope>NUCLEOTIDE SEQUENCE [LARGE SCALE GENOMIC DNA]</scope>
    <source>
        <strain evidence="2 3">RS15-1S</strain>
    </source>
</reference>
<protein>
    <recommendedName>
        <fullName evidence="1">Mycothiol-dependent maleylpyruvate isomerase metal-binding domain-containing protein</fullName>
    </recommendedName>
</protein>
<keyword evidence="3" id="KW-1185">Reference proteome</keyword>
<dbReference type="Pfam" id="PF11716">
    <property type="entry name" value="MDMPI_N"/>
    <property type="match status" value="1"/>
</dbReference>
<dbReference type="Gene3D" id="1.20.120.450">
    <property type="entry name" value="dinb family like domain"/>
    <property type="match status" value="1"/>
</dbReference>
<dbReference type="AlphaFoldDB" id="A0A3N4G8V7"/>
<evidence type="ECO:0000313" key="2">
    <source>
        <dbReference type="EMBL" id="RPA57787.1"/>
    </source>
</evidence>
<organism evidence="2 3">
    <name type="scientific">Gordonia oryzae</name>
    <dbReference type="NCBI Taxonomy" id="2487349"/>
    <lineage>
        <taxon>Bacteria</taxon>
        <taxon>Bacillati</taxon>
        <taxon>Actinomycetota</taxon>
        <taxon>Actinomycetes</taxon>
        <taxon>Mycobacteriales</taxon>
        <taxon>Gordoniaceae</taxon>
        <taxon>Gordonia</taxon>
    </lineage>
</organism>